<keyword evidence="1" id="KW-1133">Transmembrane helix</keyword>
<organism evidence="2 3">
    <name type="scientific">Lyngbya confervoides BDU141951</name>
    <dbReference type="NCBI Taxonomy" id="1574623"/>
    <lineage>
        <taxon>Bacteria</taxon>
        <taxon>Bacillati</taxon>
        <taxon>Cyanobacteriota</taxon>
        <taxon>Cyanophyceae</taxon>
        <taxon>Oscillatoriophycideae</taxon>
        <taxon>Oscillatoriales</taxon>
        <taxon>Microcoleaceae</taxon>
        <taxon>Lyngbya</taxon>
    </lineage>
</organism>
<name>A0ABD4SY77_9CYAN</name>
<proteinExistence type="predicted"/>
<keyword evidence="1" id="KW-0812">Transmembrane</keyword>
<evidence type="ECO:0008006" key="4">
    <source>
        <dbReference type="Google" id="ProtNLM"/>
    </source>
</evidence>
<keyword evidence="1" id="KW-0472">Membrane</keyword>
<feature type="transmembrane region" description="Helical" evidence="1">
    <location>
        <begin position="104"/>
        <end position="125"/>
    </location>
</feature>
<evidence type="ECO:0000313" key="3">
    <source>
        <dbReference type="Proteomes" id="UP000031561"/>
    </source>
</evidence>
<feature type="transmembrane region" description="Helical" evidence="1">
    <location>
        <begin position="50"/>
        <end position="69"/>
    </location>
</feature>
<keyword evidence="3" id="KW-1185">Reference proteome</keyword>
<dbReference type="Proteomes" id="UP000031561">
    <property type="component" value="Unassembled WGS sequence"/>
</dbReference>
<evidence type="ECO:0000256" key="1">
    <source>
        <dbReference type="SAM" id="Phobius"/>
    </source>
</evidence>
<dbReference type="EMBL" id="JTHE03000008">
    <property type="protein sequence ID" value="MCM1981452.1"/>
    <property type="molecule type" value="Genomic_DNA"/>
</dbReference>
<gene>
    <name evidence="2" type="ORF">QQ91_0001220</name>
</gene>
<reference evidence="2 3" key="1">
    <citation type="journal article" date="2015" name="Genome Announc.">
        <title>Draft Genome Sequence of Filamentous Marine Cyanobacterium Lyngbya confervoides Strain BDU141951.</title>
        <authorList>
            <person name="Chandrababunaidu M.M."/>
            <person name="Sen D."/>
            <person name="Tripathy S."/>
        </authorList>
    </citation>
    <scope>NUCLEOTIDE SEQUENCE [LARGE SCALE GENOMIC DNA]</scope>
    <source>
        <strain evidence="2 3">BDU141951</strain>
    </source>
</reference>
<comment type="caution">
    <text evidence="2">The sequence shown here is derived from an EMBL/GenBank/DDBJ whole genome shotgun (WGS) entry which is preliminary data.</text>
</comment>
<protein>
    <recommendedName>
        <fullName evidence="4">DUF2157 domain-containing protein</fullName>
    </recommendedName>
</protein>
<sequence>MSFFNPHEPLVRCKQEALDVQDLRGLLRIEYRLGKIQLFSGVYTRIDQTFLVWGWITAVIFAVAQFSPVNWRDQAILWSLLTGVGVVIMASLAWFWVQVEQLRWVVYTWTLLMLMGVLLTDGGIFLGWGWVVLNLCQIWLGLSALGYLLTGWGLRSRTFCLASAIHGAGVLLLPYFSTFPYLFSGMIIAGTLLFLSEVQWDMRPPSAPALLTVEETEFNRLQQQRRSGLDR</sequence>
<dbReference type="AlphaFoldDB" id="A0ABD4SY77"/>
<dbReference type="RefSeq" id="WP_166283798.1">
    <property type="nucleotide sequence ID" value="NZ_JTHE03000008.1"/>
</dbReference>
<accession>A0ABD4SY77</accession>
<feature type="transmembrane region" description="Helical" evidence="1">
    <location>
        <begin position="131"/>
        <end position="152"/>
    </location>
</feature>
<feature type="transmembrane region" description="Helical" evidence="1">
    <location>
        <begin position="182"/>
        <end position="200"/>
    </location>
</feature>
<evidence type="ECO:0000313" key="2">
    <source>
        <dbReference type="EMBL" id="MCM1981452.1"/>
    </source>
</evidence>
<feature type="transmembrane region" description="Helical" evidence="1">
    <location>
        <begin position="75"/>
        <end position="97"/>
    </location>
</feature>